<feature type="transmembrane region" description="Helical" evidence="3">
    <location>
        <begin position="183"/>
        <end position="206"/>
    </location>
</feature>
<dbReference type="Proteomes" id="UP000605201">
    <property type="component" value="Unassembled WGS sequence"/>
</dbReference>
<evidence type="ECO:0000313" key="5">
    <source>
        <dbReference type="Proteomes" id="UP000605201"/>
    </source>
</evidence>
<sequence>MVRKNNHITELIIKNRDILTCLFFVMVTLAVYWQVQHFDFVFDDFRYIVENRHVQGGFTKETITWSFTAGTSVSRYWHPLTWWSHILDVNLYGMNAGGHHLTNLFIHIANTLVLFFVFRKMTGALWQSGFVAALFALHPLHVESVAWISERKDVLSTFFWFMTMCAYCRYAEQPGFIRYVVTFFFFVLGLMSKPMLVTLPFVLLLMDYWPLNRLQMGQAGGEGGFKVCKSSVFRLVVEKIPFIIIAVIISVAAFVTQQKGGAVPPTSFSLMKTQAANALVSYVSYIVKMIWPGRLAVYYPHPGILPMWQAVGAGAVLVLLSVLFVRAGRRFPYLIVGWFWYLGTLVPVIGLVKVGNFAMADRYTYVTLIGLFIMTAWGGPSLWRDGGTQKYGLPDRQPFCLQFLRL</sequence>
<evidence type="ECO:0000256" key="3">
    <source>
        <dbReference type="SAM" id="Phobius"/>
    </source>
</evidence>
<gene>
    <name evidence="4" type="ORF">H8D96_14990</name>
</gene>
<name>A0A8J6NVD5_9BACT</name>
<protein>
    <recommendedName>
        <fullName evidence="6">Glycosyltransferase RgtA/B/C/D-like domain-containing protein</fullName>
    </recommendedName>
</protein>
<organism evidence="4 5">
    <name type="scientific">Candidatus Desulfatibia vada</name>
    <dbReference type="NCBI Taxonomy" id="2841696"/>
    <lineage>
        <taxon>Bacteria</taxon>
        <taxon>Pseudomonadati</taxon>
        <taxon>Thermodesulfobacteriota</taxon>
        <taxon>Desulfobacteria</taxon>
        <taxon>Desulfobacterales</taxon>
        <taxon>Desulfobacterales incertae sedis</taxon>
        <taxon>Candidatus Desulfatibia</taxon>
    </lineage>
</organism>
<dbReference type="PANTHER" id="PTHR44227:SF3">
    <property type="entry name" value="PROTEIN O-MANNOSYL-TRANSFERASE TMTC4"/>
    <property type="match status" value="1"/>
</dbReference>
<feature type="transmembrane region" description="Helical" evidence="3">
    <location>
        <begin position="332"/>
        <end position="351"/>
    </location>
</feature>
<keyword evidence="1" id="KW-0677">Repeat</keyword>
<evidence type="ECO:0000256" key="2">
    <source>
        <dbReference type="ARBA" id="ARBA00022803"/>
    </source>
</evidence>
<reference evidence="4 5" key="1">
    <citation type="submission" date="2020-08" db="EMBL/GenBank/DDBJ databases">
        <title>Bridging the membrane lipid divide: bacteria of the FCB group superphylum have the potential to synthesize archaeal ether lipids.</title>
        <authorList>
            <person name="Villanueva L."/>
            <person name="Von Meijenfeldt F.A.B."/>
            <person name="Westbye A.B."/>
            <person name="Yadav S."/>
            <person name="Hopmans E.C."/>
            <person name="Dutilh B.E."/>
            <person name="Sinninghe Damste J.S."/>
        </authorList>
    </citation>
    <scope>NUCLEOTIDE SEQUENCE [LARGE SCALE GENOMIC DNA]</scope>
    <source>
        <strain evidence="4">NIOZ-UU17</strain>
    </source>
</reference>
<keyword evidence="3" id="KW-0812">Transmembrane</keyword>
<accession>A0A8J6NVD5</accession>
<feature type="transmembrane region" description="Helical" evidence="3">
    <location>
        <begin position="363"/>
        <end position="383"/>
    </location>
</feature>
<feature type="transmembrane region" description="Helical" evidence="3">
    <location>
        <begin position="100"/>
        <end position="118"/>
    </location>
</feature>
<feature type="transmembrane region" description="Helical" evidence="3">
    <location>
        <begin position="240"/>
        <end position="256"/>
    </location>
</feature>
<dbReference type="PANTHER" id="PTHR44227">
    <property type="match status" value="1"/>
</dbReference>
<keyword evidence="2" id="KW-0802">TPR repeat</keyword>
<proteinExistence type="predicted"/>
<feature type="transmembrane region" description="Helical" evidence="3">
    <location>
        <begin position="307"/>
        <end position="325"/>
    </location>
</feature>
<evidence type="ECO:0008006" key="6">
    <source>
        <dbReference type="Google" id="ProtNLM"/>
    </source>
</evidence>
<keyword evidence="3" id="KW-1133">Transmembrane helix</keyword>
<feature type="transmembrane region" description="Helical" evidence="3">
    <location>
        <begin position="268"/>
        <end position="287"/>
    </location>
</feature>
<feature type="transmembrane region" description="Helical" evidence="3">
    <location>
        <begin position="18"/>
        <end position="35"/>
    </location>
</feature>
<dbReference type="InterPro" id="IPR052346">
    <property type="entry name" value="O-mannosyl-transferase_TMTC"/>
</dbReference>
<evidence type="ECO:0000313" key="4">
    <source>
        <dbReference type="EMBL" id="MBC8433213.1"/>
    </source>
</evidence>
<comment type="caution">
    <text evidence="4">The sequence shown here is derived from an EMBL/GenBank/DDBJ whole genome shotgun (WGS) entry which is preliminary data.</text>
</comment>
<dbReference type="AlphaFoldDB" id="A0A8J6NVD5"/>
<evidence type="ECO:0000256" key="1">
    <source>
        <dbReference type="ARBA" id="ARBA00022737"/>
    </source>
</evidence>
<dbReference type="EMBL" id="JACNIG010000282">
    <property type="protein sequence ID" value="MBC8433213.1"/>
    <property type="molecule type" value="Genomic_DNA"/>
</dbReference>
<keyword evidence="3" id="KW-0472">Membrane</keyword>